<dbReference type="CDD" id="cd07302">
    <property type="entry name" value="CHD"/>
    <property type="match status" value="1"/>
</dbReference>
<dbReference type="EMBL" id="FWYF01000002">
    <property type="protein sequence ID" value="SMD34661.1"/>
    <property type="molecule type" value="Genomic_DNA"/>
</dbReference>
<feature type="transmembrane region" description="Helical" evidence="1">
    <location>
        <begin position="123"/>
        <end position="144"/>
    </location>
</feature>
<gene>
    <name evidence="3" type="ORF">SAMN04488029_2122</name>
</gene>
<keyword evidence="1" id="KW-0812">Transmembrane</keyword>
<dbReference type="GO" id="GO:0004016">
    <property type="term" value="F:adenylate cyclase activity"/>
    <property type="evidence" value="ECO:0007669"/>
    <property type="project" value="UniProtKB-ARBA"/>
</dbReference>
<dbReference type="Proteomes" id="UP000192472">
    <property type="component" value="Unassembled WGS sequence"/>
</dbReference>
<name>A0A1W2GDJ1_REIFA</name>
<feature type="transmembrane region" description="Helical" evidence="1">
    <location>
        <begin position="12"/>
        <end position="28"/>
    </location>
</feature>
<keyword evidence="1" id="KW-0472">Membrane</keyword>
<dbReference type="SUPFAM" id="SSF55073">
    <property type="entry name" value="Nucleotide cyclase"/>
    <property type="match status" value="1"/>
</dbReference>
<keyword evidence="1" id="KW-1133">Transmembrane helix</keyword>
<dbReference type="GO" id="GO:0009190">
    <property type="term" value="P:cyclic nucleotide biosynthetic process"/>
    <property type="evidence" value="ECO:0007669"/>
    <property type="project" value="InterPro"/>
</dbReference>
<dbReference type="Pfam" id="PF00211">
    <property type="entry name" value="Guanylate_cyc"/>
    <property type="match status" value="1"/>
</dbReference>
<evidence type="ECO:0000259" key="2">
    <source>
        <dbReference type="PROSITE" id="PS50125"/>
    </source>
</evidence>
<evidence type="ECO:0000256" key="1">
    <source>
        <dbReference type="SAM" id="Phobius"/>
    </source>
</evidence>
<proteinExistence type="predicted"/>
<dbReference type="OrthoDB" id="9768499at2"/>
<reference evidence="3 4" key="1">
    <citation type="submission" date="2017-04" db="EMBL/GenBank/DDBJ databases">
        <authorList>
            <person name="Afonso C.L."/>
            <person name="Miller P.J."/>
            <person name="Scott M.A."/>
            <person name="Spackman E."/>
            <person name="Goraichik I."/>
            <person name="Dimitrov K.M."/>
            <person name="Suarez D.L."/>
            <person name="Swayne D.E."/>
        </authorList>
    </citation>
    <scope>NUCLEOTIDE SEQUENCE [LARGE SCALE GENOMIC DNA]</scope>
    <source>
        <strain evidence="3 4">DSM 26133</strain>
    </source>
</reference>
<accession>A0A1W2GDJ1</accession>
<feature type="transmembrane region" description="Helical" evidence="1">
    <location>
        <begin position="82"/>
        <end position="103"/>
    </location>
</feature>
<dbReference type="InterPro" id="IPR001054">
    <property type="entry name" value="A/G_cyclase"/>
</dbReference>
<evidence type="ECO:0000313" key="4">
    <source>
        <dbReference type="Proteomes" id="UP000192472"/>
    </source>
</evidence>
<keyword evidence="4" id="KW-1185">Reference proteome</keyword>
<dbReference type="GO" id="GO:0035556">
    <property type="term" value="P:intracellular signal transduction"/>
    <property type="evidence" value="ECO:0007669"/>
    <property type="project" value="InterPro"/>
</dbReference>
<sequence length="348" mass="40129">MTFKNKRRWQTIRDYSLGWTLAFIYLSIVRGEGTRELGSVQFEFWDSIFTSLMMGPLFGAISGFSHVLMMEYGYKQVSLLKLIIIRAIYALLFLTSIILLAFVFYGNDMELLDFAFEPGSFAIYLYILSVDIFMFGLMQVSLYLGGNNLLKLLTGNFYTPKEEERIFMFLDLKSSTQHAERLGHIQYSKMIQDCFNDLGVVVENESEIYQYVGDEVILTWNLADGLRNENCLQAYYSFKAQLEKRKAYYQDQYGCQPQFKAGLNEGIVTITEVGKYKKEIAFHGDTINTAARIQEKCNDFREELLISENLKDKLVVSAFSFHKLDSIALKGKEQVVTIYSVTEVDQLK</sequence>
<dbReference type="STRING" id="692418.SAMN04488029_2122"/>
<dbReference type="AlphaFoldDB" id="A0A1W2GDJ1"/>
<organism evidence="3 4">
    <name type="scientific">Reichenbachiella faecimaris</name>
    <dbReference type="NCBI Taxonomy" id="692418"/>
    <lineage>
        <taxon>Bacteria</taxon>
        <taxon>Pseudomonadati</taxon>
        <taxon>Bacteroidota</taxon>
        <taxon>Cytophagia</taxon>
        <taxon>Cytophagales</taxon>
        <taxon>Reichenbachiellaceae</taxon>
        <taxon>Reichenbachiella</taxon>
    </lineage>
</organism>
<evidence type="ECO:0000313" key="3">
    <source>
        <dbReference type="EMBL" id="SMD34661.1"/>
    </source>
</evidence>
<dbReference type="RefSeq" id="WP_084372793.1">
    <property type="nucleotide sequence ID" value="NZ_FWYF01000002.1"/>
</dbReference>
<dbReference type="InterPro" id="IPR029787">
    <property type="entry name" value="Nucleotide_cyclase"/>
</dbReference>
<dbReference type="Gene3D" id="3.30.70.1230">
    <property type="entry name" value="Nucleotide cyclase"/>
    <property type="match status" value="1"/>
</dbReference>
<feature type="domain" description="Guanylate cyclase" evidence="2">
    <location>
        <begin position="166"/>
        <end position="294"/>
    </location>
</feature>
<dbReference type="PROSITE" id="PS50125">
    <property type="entry name" value="GUANYLATE_CYCLASE_2"/>
    <property type="match status" value="1"/>
</dbReference>
<protein>
    <submittedName>
        <fullName evidence="3">Adenylate cyclase</fullName>
    </submittedName>
</protein>
<feature type="transmembrane region" description="Helical" evidence="1">
    <location>
        <begin position="48"/>
        <end position="70"/>
    </location>
</feature>